<dbReference type="EMBL" id="EAAA01001417">
    <property type="status" value="NOT_ANNOTATED_CDS"/>
    <property type="molecule type" value="Genomic_DNA"/>
</dbReference>
<dbReference type="PROSITE" id="PS00028">
    <property type="entry name" value="ZINC_FINGER_C2H2_1"/>
    <property type="match status" value="4"/>
</dbReference>
<dbReference type="FunFam" id="3.30.160.60:FF:003804">
    <property type="match status" value="1"/>
</dbReference>
<dbReference type="HOGENOM" id="CLU_745032_0_0_1"/>
<feature type="domain" description="C2H2-type" evidence="4">
    <location>
        <begin position="229"/>
        <end position="266"/>
    </location>
</feature>
<reference evidence="5" key="2">
    <citation type="journal article" date="2008" name="Genome Biol.">
        <title>Improved genome assembly and evidence-based global gene model set for the chordate Ciona intestinalis: new insight into intron and operon populations.</title>
        <authorList>
            <person name="Satou Y."/>
            <person name="Mineta K."/>
            <person name="Ogasawara M."/>
            <person name="Sasakura Y."/>
            <person name="Shoguchi E."/>
            <person name="Ueno K."/>
            <person name="Yamada L."/>
            <person name="Matsumoto J."/>
            <person name="Wasserscheid J."/>
            <person name="Dewar K."/>
            <person name="Wiley G.B."/>
            <person name="Macmil S.L."/>
            <person name="Roe B.A."/>
            <person name="Zeller R.W."/>
            <person name="Hastings K.E."/>
            <person name="Lemaire P."/>
            <person name="Lindquist E."/>
            <person name="Endo T."/>
            <person name="Hotta K."/>
            <person name="Inaba K."/>
        </authorList>
    </citation>
    <scope>NUCLEOTIDE SEQUENCE [LARGE SCALE GENOMIC DNA]</scope>
    <source>
        <strain evidence="5">wild type</strain>
    </source>
</reference>
<proteinExistence type="predicted"/>
<dbReference type="GeneTree" id="ENSGT00940000172304"/>
<accession>F6TBZ1</accession>
<feature type="domain" description="C2H2-type" evidence="4">
    <location>
        <begin position="340"/>
        <end position="368"/>
    </location>
</feature>
<organism evidence="5 6">
    <name type="scientific">Ciona intestinalis</name>
    <name type="common">Transparent sea squirt</name>
    <name type="synonym">Ascidia intestinalis</name>
    <dbReference type="NCBI Taxonomy" id="7719"/>
    <lineage>
        <taxon>Eukaryota</taxon>
        <taxon>Metazoa</taxon>
        <taxon>Chordata</taxon>
        <taxon>Tunicata</taxon>
        <taxon>Ascidiacea</taxon>
        <taxon>Phlebobranchia</taxon>
        <taxon>Cionidae</taxon>
        <taxon>Ciona</taxon>
    </lineage>
</organism>
<evidence type="ECO:0000256" key="2">
    <source>
        <dbReference type="ARBA" id="ARBA00022737"/>
    </source>
</evidence>
<dbReference type="InterPro" id="IPR036236">
    <property type="entry name" value="Znf_C2H2_sf"/>
</dbReference>
<dbReference type="GO" id="GO:0000981">
    <property type="term" value="F:DNA-binding transcription factor activity, RNA polymerase II-specific"/>
    <property type="evidence" value="ECO:0000318"/>
    <property type="project" value="GO_Central"/>
</dbReference>
<evidence type="ECO:0000256" key="3">
    <source>
        <dbReference type="PROSITE-ProRule" id="PRU00042"/>
    </source>
</evidence>
<dbReference type="Gene3D" id="3.30.160.60">
    <property type="entry name" value="Classic Zinc Finger"/>
    <property type="match status" value="3"/>
</dbReference>
<keyword evidence="2" id="KW-0677">Repeat</keyword>
<dbReference type="Pfam" id="PF18253">
    <property type="entry name" value="HipN"/>
    <property type="match status" value="1"/>
</dbReference>
<dbReference type="FunFam" id="3.30.160.60:FF:000425">
    <property type="entry name" value="PLAG1 like zinc finger 1"/>
    <property type="match status" value="1"/>
</dbReference>
<keyword evidence="1" id="KW-0479">Metal-binding</keyword>
<dbReference type="Ensembl" id="ENSCINT00000010043.3">
    <property type="protein sequence ID" value="ENSCINP00000010043.3"/>
    <property type="gene ID" value="ENSCING00000017647.2"/>
</dbReference>
<dbReference type="InParanoid" id="F6TBZ1"/>
<keyword evidence="3" id="KW-0863">Zinc-finger</keyword>
<dbReference type="GO" id="GO:0008270">
    <property type="term" value="F:zinc ion binding"/>
    <property type="evidence" value="ECO:0007669"/>
    <property type="project" value="UniProtKB-KW"/>
</dbReference>
<evidence type="ECO:0000259" key="4">
    <source>
        <dbReference type="PROSITE" id="PS50157"/>
    </source>
</evidence>
<dbReference type="InterPro" id="IPR013087">
    <property type="entry name" value="Znf_C2H2_type"/>
</dbReference>
<evidence type="ECO:0000313" key="5">
    <source>
        <dbReference type="Ensembl" id="ENSCINP00000010043.3"/>
    </source>
</evidence>
<dbReference type="PROSITE" id="PS50157">
    <property type="entry name" value="ZINC_FINGER_C2H2_2"/>
    <property type="match status" value="5"/>
</dbReference>
<dbReference type="SUPFAM" id="SSF57667">
    <property type="entry name" value="beta-beta-alpha zinc fingers"/>
    <property type="match status" value="3"/>
</dbReference>
<feature type="domain" description="C2H2-type" evidence="4">
    <location>
        <begin position="267"/>
        <end position="294"/>
    </location>
</feature>
<dbReference type="InterPro" id="IPR034649">
    <property type="entry name" value="Hip_N"/>
</dbReference>
<dbReference type="GO" id="GO:0046983">
    <property type="term" value="F:protein dimerization activity"/>
    <property type="evidence" value="ECO:0007669"/>
    <property type="project" value="InterPro"/>
</dbReference>
<dbReference type="EMBL" id="EAAA01001418">
    <property type="status" value="NOT_ANNOTATED_CDS"/>
    <property type="molecule type" value="Genomic_DNA"/>
</dbReference>
<dbReference type="STRING" id="7719.ENSCINP00000010043"/>
<reference evidence="5" key="3">
    <citation type="submission" date="2025-08" db="UniProtKB">
        <authorList>
            <consortium name="Ensembl"/>
        </authorList>
    </citation>
    <scope>IDENTIFICATION</scope>
</reference>
<evidence type="ECO:0000256" key="1">
    <source>
        <dbReference type="ARBA" id="ARBA00022723"/>
    </source>
</evidence>
<dbReference type="AlphaFoldDB" id="F6TBZ1"/>
<dbReference type="Gene3D" id="6.10.250.3420">
    <property type="match status" value="1"/>
</dbReference>
<dbReference type="PANTHER" id="PTHR23234">
    <property type="entry name" value="ZNF44 PROTEIN"/>
    <property type="match status" value="1"/>
</dbReference>
<dbReference type="Proteomes" id="UP000008144">
    <property type="component" value="Chromosome 2"/>
</dbReference>
<dbReference type="Pfam" id="PF00096">
    <property type="entry name" value="zf-C2H2"/>
    <property type="match status" value="3"/>
</dbReference>
<keyword evidence="6" id="KW-1185">Reference proteome</keyword>
<dbReference type="PANTHER" id="PTHR23234:SF10">
    <property type="entry name" value="RIKEN CDNA 6720489N17 GENE-RELATED"/>
    <property type="match status" value="1"/>
</dbReference>
<keyword evidence="3" id="KW-0862">Zinc</keyword>
<dbReference type="GO" id="GO:0006355">
    <property type="term" value="P:regulation of DNA-templated transcription"/>
    <property type="evidence" value="ECO:0000318"/>
    <property type="project" value="GO_Central"/>
</dbReference>
<feature type="domain" description="C2H2-type" evidence="4">
    <location>
        <begin position="312"/>
        <end position="339"/>
    </location>
</feature>
<dbReference type="GO" id="GO:0000978">
    <property type="term" value="F:RNA polymerase II cis-regulatory region sequence-specific DNA binding"/>
    <property type="evidence" value="ECO:0000318"/>
    <property type="project" value="GO_Central"/>
</dbReference>
<dbReference type="SMART" id="SM00355">
    <property type="entry name" value="ZnF_C2H2"/>
    <property type="match status" value="6"/>
</dbReference>
<name>F6TBZ1_CIOIN</name>
<protein>
    <recommendedName>
        <fullName evidence="4">C2H2-type domain-containing protein</fullName>
    </recommendedName>
</protein>
<feature type="domain" description="C2H2-type" evidence="4">
    <location>
        <begin position="199"/>
        <end position="227"/>
    </location>
</feature>
<reference evidence="6" key="1">
    <citation type="journal article" date="2002" name="Science">
        <title>The draft genome of Ciona intestinalis: insights into chordate and vertebrate origins.</title>
        <authorList>
            <person name="Dehal P."/>
            <person name="Satou Y."/>
            <person name="Campbell R.K."/>
            <person name="Chapman J."/>
            <person name="Degnan B."/>
            <person name="De Tomaso A."/>
            <person name="Davidson B."/>
            <person name="Di Gregorio A."/>
            <person name="Gelpke M."/>
            <person name="Goodstein D.M."/>
            <person name="Harafuji N."/>
            <person name="Hastings K.E."/>
            <person name="Ho I."/>
            <person name="Hotta K."/>
            <person name="Huang W."/>
            <person name="Kawashima T."/>
            <person name="Lemaire P."/>
            <person name="Martinez D."/>
            <person name="Meinertzhagen I.A."/>
            <person name="Necula S."/>
            <person name="Nonaka M."/>
            <person name="Putnam N."/>
            <person name="Rash S."/>
            <person name="Saiga H."/>
            <person name="Satake M."/>
            <person name="Terry A."/>
            <person name="Yamada L."/>
            <person name="Wang H.G."/>
            <person name="Awazu S."/>
            <person name="Azumi K."/>
            <person name="Boore J."/>
            <person name="Branno M."/>
            <person name="Chin-Bow S."/>
            <person name="DeSantis R."/>
            <person name="Doyle S."/>
            <person name="Francino P."/>
            <person name="Keys D.N."/>
            <person name="Haga S."/>
            <person name="Hayashi H."/>
            <person name="Hino K."/>
            <person name="Imai K.S."/>
            <person name="Inaba K."/>
            <person name="Kano S."/>
            <person name="Kobayashi K."/>
            <person name="Kobayashi M."/>
            <person name="Lee B.I."/>
            <person name="Makabe K.W."/>
            <person name="Manohar C."/>
            <person name="Matassi G."/>
            <person name="Medina M."/>
            <person name="Mochizuki Y."/>
            <person name="Mount S."/>
            <person name="Morishita T."/>
            <person name="Miura S."/>
            <person name="Nakayama A."/>
            <person name="Nishizaka S."/>
            <person name="Nomoto H."/>
            <person name="Ohta F."/>
            <person name="Oishi K."/>
            <person name="Rigoutsos I."/>
            <person name="Sano M."/>
            <person name="Sasaki A."/>
            <person name="Sasakura Y."/>
            <person name="Shoguchi E."/>
            <person name="Shin-i T."/>
            <person name="Spagnuolo A."/>
            <person name="Stainier D."/>
            <person name="Suzuki M.M."/>
            <person name="Tassy O."/>
            <person name="Takatori N."/>
            <person name="Tokuoka M."/>
            <person name="Yagi K."/>
            <person name="Yoshizaki F."/>
            <person name="Wada S."/>
            <person name="Zhang C."/>
            <person name="Hyatt P.D."/>
            <person name="Larimer F."/>
            <person name="Detter C."/>
            <person name="Doggett N."/>
            <person name="Glavina T."/>
            <person name="Hawkins T."/>
            <person name="Richardson P."/>
            <person name="Lucas S."/>
            <person name="Kohara Y."/>
            <person name="Levine M."/>
            <person name="Satoh N."/>
            <person name="Rokhsar D.S."/>
        </authorList>
    </citation>
    <scope>NUCLEOTIDE SEQUENCE [LARGE SCALE GENOMIC DNA]</scope>
</reference>
<reference evidence="5" key="4">
    <citation type="submission" date="2025-09" db="UniProtKB">
        <authorList>
            <consortium name="Ensembl"/>
        </authorList>
    </citation>
    <scope>IDENTIFICATION</scope>
</reference>
<evidence type="ECO:0000313" key="6">
    <source>
        <dbReference type="Proteomes" id="UP000008144"/>
    </source>
</evidence>
<dbReference type="InterPro" id="IPR050758">
    <property type="entry name" value="Znf_C2H2-type"/>
</dbReference>
<sequence length="372" mass="43334">MHIQNAHIQHSVDFSYVEESVICLPCRRPCSDQVQRRPNHPLRSHFHCPFCLKIITRSTSFKNHIECCNDITVRCTGSIVSERKTIEMVAHVLHSFIQIQPMLDIFDVSPNDMTVLRNFVQLFQFNPYVLHSDEMLFLRKWLVDEISNPPSQCSSSVDKHGTNNTVDQNGVNDISDVDKNDGKIIVAIKSEPEDIANLYECTDCKQQFTSASGWQRHMEIYHSIDAHKLECKKCKYTFKDKHCLARHIRRGTNCRVHKLSHNDERPFACDQCEKRFKTKQLLTLHSYMHTGEKPYSCGKCDAKHTHTGFKPHKCKHCEKRFYTAHQLLLHQHNHDGKKLFHCKLCTASYCRSSALSKHVILKHTRNFKHRCP</sequence>